<dbReference type="InParanoid" id="A0A1E7FJJ8"/>
<proteinExistence type="predicted"/>
<dbReference type="GO" id="GO:0003824">
    <property type="term" value="F:catalytic activity"/>
    <property type="evidence" value="ECO:0007669"/>
    <property type="project" value="InterPro"/>
</dbReference>
<dbReference type="Gene3D" id="3.60.10.10">
    <property type="entry name" value="Endonuclease/exonuclease/phosphatase"/>
    <property type="match status" value="1"/>
</dbReference>
<dbReference type="Proteomes" id="UP000095751">
    <property type="component" value="Unassembled WGS sequence"/>
</dbReference>
<protein>
    <recommendedName>
        <fullName evidence="1">Endonuclease/exonuclease/phosphatase domain-containing protein</fullName>
    </recommendedName>
</protein>
<dbReference type="InterPro" id="IPR036691">
    <property type="entry name" value="Endo/exonu/phosph_ase_sf"/>
</dbReference>
<dbReference type="AlphaFoldDB" id="A0A1E7FJJ8"/>
<dbReference type="EMBL" id="KV784357">
    <property type="protein sequence ID" value="OEU17953.1"/>
    <property type="molecule type" value="Genomic_DNA"/>
</dbReference>
<reference evidence="2 3" key="1">
    <citation type="submission" date="2016-09" db="EMBL/GenBank/DDBJ databases">
        <title>Extensive genetic diversity and differential bi-allelic expression allows diatom success in the polar Southern Ocean.</title>
        <authorList>
            <consortium name="DOE Joint Genome Institute"/>
            <person name="Mock T."/>
            <person name="Otillar R.P."/>
            <person name="Strauss J."/>
            <person name="Dupont C."/>
            <person name="Frickenhaus S."/>
            <person name="Maumus F."/>
            <person name="Mcmullan M."/>
            <person name="Sanges R."/>
            <person name="Schmutz J."/>
            <person name="Toseland A."/>
            <person name="Valas R."/>
            <person name="Veluchamy A."/>
            <person name="Ward B.J."/>
            <person name="Allen A."/>
            <person name="Barry K."/>
            <person name="Falciatore A."/>
            <person name="Ferrante M."/>
            <person name="Fortunato A.E."/>
            <person name="Gloeckner G."/>
            <person name="Gruber A."/>
            <person name="Hipkin R."/>
            <person name="Janech M."/>
            <person name="Kroth P."/>
            <person name="Leese F."/>
            <person name="Lindquist E."/>
            <person name="Lyon B.R."/>
            <person name="Martin J."/>
            <person name="Mayer C."/>
            <person name="Parker M."/>
            <person name="Quesneville H."/>
            <person name="Raymond J."/>
            <person name="Uhlig C."/>
            <person name="Valentin K.U."/>
            <person name="Worden A.Z."/>
            <person name="Armbrust E.V."/>
            <person name="Bowler C."/>
            <person name="Green B."/>
            <person name="Moulton V."/>
            <person name="Van Oosterhout C."/>
            <person name="Grigoriev I."/>
        </authorList>
    </citation>
    <scope>NUCLEOTIDE SEQUENCE [LARGE SCALE GENOMIC DNA]</scope>
    <source>
        <strain evidence="2 3">CCMP1102</strain>
    </source>
</reference>
<dbReference type="InterPro" id="IPR005135">
    <property type="entry name" value="Endo/exonuclease/phosphatase"/>
</dbReference>
<accession>A0A1E7FJJ8</accession>
<dbReference type="OrthoDB" id="199741at2759"/>
<organism evidence="2 3">
    <name type="scientific">Fragilariopsis cylindrus CCMP1102</name>
    <dbReference type="NCBI Taxonomy" id="635003"/>
    <lineage>
        <taxon>Eukaryota</taxon>
        <taxon>Sar</taxon>
        <taxon>Stramenopiles</taxon>
        <taxon>Ochrophyta</taxon>
        <taxon>Bacillariophyta</taxon>
        <taxon>Bacillariophyceae</taxon>
        <taxon>Bacillariophycidae</taxon>
        <taxon>Bacillariales</taxon>
        <taxon>Bacillariaceae</taxon>
        <taxon>Fragilariopsis</taxon>
    </lineage>
</organism>
<evidence type="ECO:0000259" key="1">
    <source>
        <dbReference type="Pfam" id="PF03372"/>
    </source>
</evidence>
<keyword evidence="3" id="KW-1185">Reference proteome</keyword>
<dbReference type="Pfam" id="PF03372">
    <property type="entry name" value="Exo_endo_phos"/>
    <property type="match status" value="1"/>
</dbReference>
<name>A0A1E7FJJ8_9STRA</name>
<feature type="domain" description="Endonuclease/exonuclease/phosphatase" evidence="1">
    <location>
        <begin position="12"/>
        <end position="190"/>
    </location>
</feature>
<dbReference type="SUPFAM" id="SSF56219">
    <property type="entry name" value="DNase I-like"/>
    <property type="match status" value="1"/>
</dbReference>
<dbReference type="KEGG" id="fcy:FRACYDRAFT_238384"/>
<evidence type="ECO:0000313" key="3">
    <source>
        <dbReference type="Proteomes" id="UP000095751"/>
    </source>
</evidence>
<evidence type="ECO:0000313" key="2">
    <source>
        <dbReference type="EMBL" id="OEU17953.1"/>
    </source>
</evidence>
<sequence>MKILVQNLQKRDNLATELFEEHDPDLMLLQEINIHSETHSFPASNVSSIGYGTAIGSKFEAVTDIKYIQSPYAEFGGVIHKKTTIATVNTVQFVSFHGYNGQPFKKKHKLVAHIEAVLAELIPTGPAVFAGDFNTWSKEHLKAVKVKLESVGFHLAYSWPYPGRDDPLDHAFLRGMELQSSKNYECASDHRGAILELRLVNGTS</sequence>
<gene>
    <name evidence="2" type="ORF">FRACYDRAFT_238384</name>
</gene>